<dbReference type="EMBL" id="CM017321">
    <property type="protein sequence ID" value="KAE7997916.1"/>
    <property type="molecule type" value="Genomic_DNA"/>
</dbReference>
<dbReference type="Proteomes" id="UP000327013">
    <property type="component" value="Chromosome 1"/>
</dbReference>
<proteinExistence type="predicted"/>
<accession>A0A5N6QF31</accession>
<evidence type="ECO:0000313" key="1">
    <source>
        <dbReference type="EMBL" id="KAE7997916.1"/>
    </source>
</evidence>
<dbReference type="AlphaFoldDB" id="A0A5N6QF31"/>
<gene>
    <name evidence="1" type="ORF">FH972_002506</name>
</gene>
<evidence type="ECO:0000313" key="2">
    <source>
        <dbReference type="Proteomes" id="UP000327013"/>
    </source>
</evidence>
<protein>
    <submittedName>
        <fullName evidence="1">Uncharacterized protein</fullName>
    </submittedName>
</protein>
<name>A0A5N6QF31_9ROSI</name>
<reference evidence="1 2" key="1">
    <citation type="submission" date="2019-06" db="EMBL/GenBank/DDBJ databases">
        <title>A chromosomal-level reference genome of Carpinus fangiana (Coryloideae, Betulaceae).</title>
        <authorList>
            <person name="Yang X."/>
            <person name="Wang Z."/>
            <person name="Zhang L."/>
            <person name="Hao G."/>
            <person name="Liu J."/>
            <person name="Yang Y."/>
        </authorList>
    </citation>
    <scope>NUCLEOTIDE SEQUENCE [LARGE SCALE GENOMIC DNA]</scope>
    <source>
        <strain evidence="1">Cfa_2016G</strain>
        <tissue evidence="1">Leaf</tissue>
    </source>
</reference>
<sequence length="89" mass="9424">MPSRPQLLAPPSSSAGTPCLRIGSLGFDQPLCYSLVCTLGESEKCEISKGIDGWLSECSPGGGGVAWQRIANVIRAFTALRVVFIPTTR</sequence>
<keyword evidence="2" id="KW-1185">Reference proteome</keyword>
<organism evidence="1 2">
    <name type="scientific">Carpinus fangiana</name>
    <dbReference type="NCBI Taxonomy" id="176857"/>
    <lineage>
        <taxon>Eukaryota</taxon>
        <taxon>Viridiplantae</taxon>
        <taxon>Streptophyta</taxon>
        <taxon>Embryophyta</taxon>
        <taxon>Tracheophyta</taxon>
        <taxon>Spermatophyta</taxon>
        <taxon>Magnoliopsida</taxon>
        <taxon>eudicotyledons</taxon>
        <taxon>Gunneridae</taxon>
        <taxon>Pentapetalae</taxon>
        <taxon>rosids</taxon>
        <taxon>fabids</taxon>
        <taxon>Fagales</taxon>
        <taxon>Betulaceae</taxon>
        <taxon>Carpinus</taxon>
    </lineage>
</organism>